<name>A0A7J7M8M4_9MAGN</name>
<dbReference type="AlphaFoldDB" id="A0A7J7M8M4"/>
<dbReference type="EMBL" id="JACGCM010001701">
    <property type="protein sequence ID" value="KAF6151241.1"/>
    <property type="molecule type" value="Genomic_DNA"/>
</dbReference>
<evidence type="ECO:0000256" key="1">
    <source>
        <dbReference type="SAM" id="Phobius"/>
    </source>
</evidence>
<dbReference type="InterPro" id="IPR056715">
    <property type="entry name" value="DUF7813"/>
</dbReference>
<evidence type="ECO:0000313" key="3">
    <source>
        <dbReference type="Proteomes" id="UP000541444"/>
    </source>
</evidence>
<keyword evidence="1" id="KW-0812">Transmembrane</keyword>
<keyword evidence="1" id="KW-1133">Transmembrane helix</keyword>
<organism evidence="2 3">
    <name type="scientific">Kingdonia uniflora</name>
    <dbReference type="NCBI Taxonomy" id="39325"/>
    <lineage>
        <taxon>Eukaryota</taxon>
        <taxon>Viridiplantae</taxon>
        <taxon>Streptophyta</taxon>
        <taxon>Embryophyta</taxon>
        <taxon>Tracheophyta</taxon>
        <taxon>Spermatophyta</taxon>
        <taxon>Magnoliopsida</taxon>
        <taxon>Ranunculales</taxon>
        <taxon>Circaeasteraceae</taxon>
        <taxon>Kingdonia</taxon>
    </lineage>
</organism>
<accession>A0A7J7M8M4</accession>
<reference evidence="2 3" key="1">
    <citation type="journal article" date="2020" name="IScience">
        <title>Genome Sequencing of the Endangered Kingdonia uniflora (Circaeasteraceae, Ranunculales) Reveals Potential Mechanisms of Evolutionary Specialization.</title>
        <authorList>
            <person name="Sun Y."/>
            <person name="Deng T."/>
            <person name="Zhang A."/>
            <person name="Moore M.J."/>
            <person name="Landis J.B."/>
            <person name="Lin N."/>
            <person name="Zhang H."/>
            <person name="Zhang X."/>
            <person name="Huang J."/>
            <person name="Zhang X."/>
            <person name="Sun H."/>
            <person name="Wang H."/>
        </authorList>
    </citation>
    <scope>NUCLEOTIDE SEQUENCE [LARGE SCALE GENOMIC DNA]</scope>
    <source>
        <strain evidence="2">TB1705</strain>
        <tissue evidence="2">Leaf</tissue>
    </source>
</reference>
<dbReference type="Pfam" id="PF25105">
    <property type="entry name" value="DUF7813"/>
    <property type="match status" value="1"/>
</dbReference>
<dbReference type="PANTHER" id="PTHR36353:SF1">
    <property type="entry name" value="TRANSMEMBRANE PROTEIN"/>
    <property type="match status" value="1"/>
</dbReference>
<proteinExistence type="predicted"/>
<feature type="transmembrane region" description="Helical" evidence="1">
    <location>
        <begin position="203"/>
        <end position="236"/>
    </location>
</feature>
<feature type="transmembrane region" description="Helical" evidence="1">
    <location>
        <begin position="320"/>
        <end position="346"/>
    </location>
</feature>
<comment type="caution">
    <text evidence="2">The sequence shown here is derived from an EMBL/GenBank/DDBJ whole genome shotgun (WGS) entry which is preliminary data.</text>
</comment>
<keyword evidence="3" id="KW-1185">Reference proteome</keyword>
<keyword evidence="1" id="KW-0472">Membrane</keyword>
<feature type="transmembrane region" description="Helical" evidence="1">
    <location>
        <begin position="401"/>
        <end position="421"/>
    </location>
</feature>
<dbReference type="PANTHER" id="PTHR36353">
    <property type="entry name" value="TRANSMEMBRANE PROTEIN"/>
    <property type="match status" value="1"/>
</dbReference>
<dbReference type="Proteomes" id="UP000541444">
    <property type="component" value="Unassembled WGS sequence"/>
</dbReference>
<sequence>MNEPRLNLRTTSQIIIHSTQTFISNIYTFLFLSLLLFSFRTTVETGTRIFTTYIDRDPNLKSILSRLDLAGKNLRDNENHHSRIRRRQPFLHLSRFGTLDDDFFSGDDDGVDSSLFGSNLRSPSNNSYVNLSPGLGLGSVEIGVSEIFGSGFRFRTEGFEDNGDGERNVGATTAARESDHDQRSELQILFEGFELGRSDAVALFFLLSFFTAAYCWVIIGFLVINSCIFGVVFVTVVNDYLGRYSSYFTTVWNGARLGSRRLSGFLLMRWAIRDAMTQVLGFWFFGEVEDQHSVFGLFIRLKLMPFSVMSPWVKGYDTEIAWFLFTWTLLDTFVALVFVVDCWVAIMDAGRSGREVVTEGCYLIYTMLNQVIQLKCFEAILCGAFVRWILVFIIGNTLTSMFQAVVEVYFVVVWLRFYFAVRCRDAISDGRRFGRRDLEDSLNAPR</sequence>
<evidence type="ECO:0000313" key="2">
    <source>
        <dbReference type="EMBL" id="KAF6151241.1"/>
    </source>
</evidence>
<dbReference type="OrthoDB" id="1295726at2759"/>
<gene>
    <name evidence="2" type="ORF">GIB67_002940</name>
</gene>
<feature type="transmembrane region" description="Helical" evidence="1">
    <location>
        <begin position="20"/>
        <end position="39"/>
    </location>
</feature>
<protein>
    <submittedName>
        <fullName evidence="2">Uncharacterized protein</fullName>
    </submittedName>
</protein>